<feature type="compositionally biased region" description="Acidic residues" evidence="3">
    <location>
        <begin position="436"/>
        <end position="451"/>
    </location>
</feature>
<organism evidence="4 5">
    <name type="scientific">Microbotryum intermedium</name>
    <dbReference type="NCBI Taxonomy" id="269621"/>
    <lineage>
        <taxon>Eukaryota</taxon>
        <taxon>Fungi</taxon>
        <taxon>Dikarya</taxon>
        <taxon>Basidiomycota</taxon>
        <taxon>Pucciniomycotina</taxon>
        <taxon>Microbotryomycetes</taxon>
        <taxon>Microbotryales</taxon>
        <taxon>Microbotryaceae</taxon>
        <taxon>Microbotryum</taxon>
    </lineage>
</organism>
<dbReference type="AlphaFoldDB" id="A0A238F638"/>
<dbReference type="EMBL" id="FMSP01000002">
    <property type="protein sequence ID" value="SCV67491.1"/>
    <property type="molecule type" value="Genomic_DNA"/>
</dbReference>
<name>A0A238F638_9BASI</name>
<comment type="similarity">
    <text evidence="1">Belongs to the SPT2 family.</text>
</comment>
<keyword evidence="5" id="KW-1185">Reference proteome</keyword>
<feature type="compositionally biased region" description="Basic and acidic residues" evidence="3">
    <location>
        <begin position="407"/>
        <end position="428"/>
    </location>
</feature>
<evidence type="ECO:0000313" key="4">
    <source>
        <dbReference type="EMBL" id="SCV67491.1"/>
    </source>
</evidence>
<feature type="compositionally biased region" description="Polar residues" evidence="3">
    <location>
        <begin position="358"/>
        <end position="367"/>
    </location>
</feature>
<evidence type="ECO:0000256" key="3">
    <source>
        <dbReference type="SAM" id="MobiDB-lite"/>
    </source>
</evidence>
<gene>
    <name evidence="4" type="ORF">BQ2448_5102</name>
</gene>
<reference evidence="5" key="1">
    <citation type="submission" date="2016-09" db="EMBL/GenBank/DDBJ databases">
        <authorList>
            <person name="Jeantristanb JTB J.-T."/>
            <person name="Ricardo R."/>
        </authorList>
    </citation>
    <scope>NUCLEOTIDE SEQUENCE [LARGE SCALE GENOMIC DNA]</scope>
</reference>
<feature type="compositionally biased region" description="Basic and acidic residues" evidence="3">
    <location>
        <begin position="45"/>
        <end position="72"/>
    </location>
</feature>
<feature type="compositionally biased region" description="Basic and acidic residues" evidence="3">
    <location>
        <begin position="80"/>
        <end position="110"/>
    </location>
</feature>
<dbReference type="Pfam" id="PF08243">
    <property type="entry name" value="SPT2"/>
    <property type="match status" value="1"/>
</dbReference>
<proteinExistence type="inferred from homology"/>
<accession>A0A238F638</accession>
<protein>
    <submittedName>
        <fullName evidence="4">BQ2448_5102 protein</fullName>
    </submittedName>
</protein>
<evidence type="ECO:0000256" key="2">
    <source>
        <dbReference type="ARBA" id="ARBA00023054"/>
    </source>
</evidence>
<feature type="compositionally biased region" description="Basic and acidic residues" evidence="3">
    <location>
        <begin position="452"/>
        <end position="480"/>
    </location>
</feature>
<keyword evidence="2" id="KW-0175">Coiled coil</keyword>
<feature type="region of interest" description="Disordered" evidence="3">
    <location>
        <begin position="1"/>
        <end position="487"/>
    </location>
</feature>
<feature type="compositionally biased region" description="Polar residues" evidence="3">
    <location>
        <begin position="227"/>
        <end position="262"/>
    </location>
</feature>
<feature type="compositionally biased region" description="Low complexity" evidence="3">
    <location>
        <begin position="210"/>
        <end position="219"/>
    </location>
</feature>
<sequence>MNSSFKALLAQATRDTTKSQLELSNSLKQRQLAQQEAERISLQNERQRQIEIEQRRQERMDRERKEQEDKSLRPLPRTRNLTELKVERRKRGLDEHGKDDWMLNKGERGQHQGKPSTSHDPPTLQAKVPGQSLKQLMAAASKIPPSAMRTNPKASTSTSKSVLTNEQKLAKKRDALFSEDEDQGLETGSVALARQRGLHEPTPKLRERSSISPIRSAPSTLTLMRAKTTSQIIRAQSNGSASSGKRSPRPSTNMTSSLSSHYARTIMRKGGQSVPGFDPSQFVKLNTEKRDTRTIEEIERDMKLRKAGKSTTLVEGRDDKGKSTGGSGSGKKADSVQGTTMGSKRKIVEGSLTKKPRVSTSTSTSHQNGRRRSERSSSETDSGSSSSTDDRHRHRSKPSTCKPHKKSGLDDSVRSEIWRLMGRDRSKDLAQPLDLSDSEEEGMEVDGEELEREERRAERISRLEEREEEERERRRKEDKERKRRKKG</sequence>
<evidence type="ECO:0000256" key="1">
    <source>
        <dbReference type="ARBA" id="ARBA00006461"/>
    </source>
</evidence>
<feature type="compositionally biased region" description="Polar residues" evidence="3">
    <location>
        <begin position="18"/>
        <end position="34"/>
    </location>
</feature>
<dbReference type="OrthoDB" id="6259853at2759"/>
<dbReference type="SMART" id="SM00784">
    <property type="entry name" value="SPT2"/>
    <property type="match status" value="1"/>
</dbReference>
<feature type="compositionally biased region" description="Polar residues" evidence="3">
    <location>
        <begin position="148"/>
        <end position="167"/>
    </location>
</feature>
<feature type="compositionally biased region" description="Basic residues" evidence="3">
    <location>
        <begin position="392"/>
        <end position="406"/>
    </location>
</feature>
<dbReference type="Proteomes" id="UP000198372">
    <property type="component" value="Unassembled WGS sequence"/>
</dbReference>
<evidence type="ECO:0000313" key="5">
    <source>
        <dbReference type="Proteomes" id="UP000198372"/>
    </source>
</evidence>
<dbReference type="InterPro" id="IPR013256">
    <property type="entry name" value="Chromatin_SPT2"/>
</dbReference>
<feature type="compositionally biased region" description="Basic and acidic residues" evidence="3">
    <location>
        <begin position="286"/>
        <end position="304"/>
    </location>
</feature>
<feature type="compositionally biased region" description="Basic and acidic residues" evidence="3">
    <location>
        <begin position="197"/>
        <end position="209"/>
    </location>
</feature>